<dbReference type="SMART" id="SM00261">
    <property type="entry name" value="FU"/>
    <property type="match status" value="2"/>
</dbReference>
<keyword evidence="3 10" id="KW-0245">EGF-like domain</keyword>
<protein>
    <submittedName>
        <fullName evidence="13">Cysteine-rich with EGF-like domains 2</fullName>
    </submittedName>
</protein>
<dbReference type="PANTHER" id="PTHR24039:SF28">
    <property type="entry name" value="EGF-LIKE DOMAIN-CONTAINING PROTEIN"/>
    <property type="match status" value="1"/>
</dbReference>
<evidence type="ECO:0000259" key="12">
    <source>
        <dbReference type="PROSITE" id="PS50026"/>
    </source>
</evidence>
<accession>A0A8C6TY31</accession>
<feature type="disulfide bond" evidence="10">
    <location>
        <begin position="177"/>
        <end position="186"/>
    </location>
</feature>
<keyword evidence="4 11" id="KW-0732">Signal</keyword>
<dbReference type="InterPro" id="IPR000152">
    <property type="entry name" value="EGF-type_Asp/Asn_hydroxyl_site"/>
</dbReference>
<evidence type="ECO:0000313" key="13">
    <source>
        <dbReference type="Ensembl" id="ENSNMLP00000025858.1"/>
    </source>
</evidence>
<comment type="caution">
    <text evidence="10">Lacks conserved residue(s) required for the propagation of feature annotation.</text>
</comment>
<dbReference type="PROSITE" id="PS01248">
    <property type="entry name" value="EGF_LAM_1"/>
    <property type="match status" value="1"/>
</dbReference>
<evidence type="ECO:0000256" key="6">
    <source>
        <dbReference type="ARBA" id="ARBA00022824"/>
    </source>
</evidence>
<dbReference type="Gene3D" id="2.10.25.10">
    <property type="entry name" value="Laminin"/>
    <property type="match status" value="1"/>
</dbReference>
<comment type="subcellular location">
    <subcellularLocation>
        <location evidence="1">Endoplasmic reticulum</location>
    </subcellularLocation>
</comment>
<evidence type="ECO:0000256" key="4">
    <source>
        <dbReference type="ARBA" id="ARBA00022729"/>
    </source>
</evidence>
<dbReference type="InterPro" id="IPR001881">
    <property type="entry name" value="EGF-like_Ca-bd_dom"/>
</dbReference>
<dbReference type="Ensembl" id="ENSNMLT00000028898.1">
    <property type="protein sequence ID" value="ENSNMLP00000025858.1"/>
    <property type="gene ID" value="ENSNMLG00000016406.1"/>
</dbReference>
<dbReference type="Pfam" id="PF11938">
    <property type="entry name" value="DUF3456"/>
    <property type="match status" value="1"/>
</dbReference>
<dbReference type="PANTHER" id="PTHR24039">
    <property type="entry name" value="FIBRILLIN-RELATED"/>
    <property type="match status" value="1"/>
</dbReference>
<keyword evidence="9" id="KW-0325">Glycoprotein</keyword>
<dbReference type="InterPro" id="IPR002049">
    <property type="entry name" value="LE_dom"/>
</dbReference>
<feature type="domain" description="EGF-like" evidence="12">
    <location>
        <begin position="145"/>
        <end position="187"/>
    </location>
</feature>
<dbReference type="FunFam" id="2.10.25.10:FF:000017">
    <property type="entry name" value="latent-transforming growth factor beta-binding protein 4 isoform X1"/>
    <property type="match status" value="1"/>
</dbReference>
<dbReference type="GO" id="GO:0005783">
    <property type="term" value="C:endoplasmic reticulum"/>
    <property type="evidence" value="ECO:0007669"/>
    <property type="project" value="UniProtKB-SubCell"/>
</dbReference>
<name>A0A8C6TY31_9GOBI</name>
<dbReference type="PROSITE" id="PS00022">
    <property type="entry name" value="EGF_1"/>
    <property type="match status" value="1"/>
</dbReference>
<dbReference type="InterPro" id="IPR018097">
    <property type="entry name" value="EGF_Ca-bd_CS"/>
</dbReference>
<organism evidence="13 14">
    <name type="scientific">Neogobius melanostomus</name>
    <name type="common">round goby</name>
    <dbReference type="NCBI Taxonomy" id="47308"/>
    <lineage>
        <taxon>Eukaryota</taxon>
        <taxon>Metazoa</taxon>
        <taxon>Chordata</taxon>
        <taxon>Craniata</taxon>
        <taxon>Vertebrata</taxon>
        <taxon>Euteleostomi</taxon>
        <taxon>Actinopterygii</taxon>
        <taxon>Neopterygii</taxon>
        <taxon>Teleostei</taxon>
        <taxon>Neoteleostei</taxon>
        <taxon>Acanthomorphata</taxon>
        <taxon>Gobiaria</taxon>
        <taxon>Gobiiformes</taxon>
        <taxon>Gobioidei</taxon>
        <taxon>Gobiidae</taxon>
        <taxon>Benthophilinae</taxon>
        <taxon>Neogobiini</taxon>
        <taxon>Neogobius</taxon>
    </lineage>
</organism>
<dbReference type="InterPro" id="IPR000742">
    <property type="entry name" value="EGF"/>
</dbReference>
<evidence type="ECO:0000256" key="5">
    <source>
        <dbReference type="ARBA" id="ARBA00022737"/>
    </source>
</evidence>
<proteinExistence type="inferred from homology"/>
<keyword evidence="7" id="KW-0106">Calcium</keyword>
<dbReference type="AlphaFoldDB" id="A0A8C6TY31"/>
<dbReference type="Pfam" id="PF07645">
    <property type="entry name" value="EGF_CA"/>
    <property type="match status" value="2"/>
</dbReference>
<dbReference type="InterPro" id="IPR021852">
    <property type="entry name" value="DUF3456"/>
</dbReference>
<evidence type="ECO:0000256" key="8">
    <source>
        <dbReference type="ARBA" id="ARBA00023157"/>
    </source>
</evidence>
<dbReference type="PROSITE" id="PS50026">
    <property type="entry name" value="EGF_3"/>
    <property type="match status" value="2"/>
</dbReference>
<evidence type="ECO:0000256" key="10">
    <source>
        <dbReference type="PROSITE-ProRule" id="PRU00076"/>
    </source>
</evidence>
<evidence type="ECO:0000256" key="9">
    <source>
        <dbReference type="ARBA" id="ARBA00023180"/>
    </source>
</evidence>
<evidence type="ECO:0000256" key="1">
    <source>
        <dbReference type="ARBA" id="ARBA00004240"/>
    </source>
</evidence>
<dbReference type="CDD" id="cd00064">
    <property type="entry name" value="FU"/>
    <property type="match status" value="1"/>
</dbReference>
<evidence type="ECO:0000256" key="3">
    <source>
        <dbReference type="ARBA" id="ARBA00022536"/>
    </source>
</evidence>
<reference evidence="13" key="1">
    <citation type="submission" date="2025-08" db="UniProtKB">
        <authorList>
            <consortium name="Ensembl"/>
        </authorList>
    </citation>
    <scope>IDENTIFICATION</scope>
</reference>
<dbReference type="InterPro" id="IPR006212">
    <property type="entry name" value="Furin_repeat"/>
</dbReference>
<dbReference type="SUPFAM" id="SSF57184">
    <property type="entry name" value="Growth factor receptor domain"/>
    <property type="match status" value="1"/>
</dbReference>
<dbReference type="InterPro" id="IPR049883">
    <property type="entry name" value="NOTCH1_EGF-like"/>
</dbReference>
<reference evidence="13" key="2">
    <citation type="submission" date="2025-09" db="UniProtKB">
        <authorList>
            <consortium name="Ensembl"/>
        </authorList>
    </citation>
    <scope>IDENTIFICATION</scope>
</reference>
<feature type="domain" description="EGF-like" evidence="12">
    <location>
        <begin position="300"/>
        <end position="341"/>
    </location>
</feature>
<evidence type="ECO:0000256" key="2">
    <source>
        <dbReference type="ARBA" id="ARBA00005897"/>
    </source>
</evidence>
<evidence type="ECO:0000313" key="14">
    <source>
        <dbReference type="Proteomes" id="UP000694523"/>
    </source>
</evidence>
<dbReference type="PROSITE" id="PS01187">
    <property type="entry name" value="EGF_CA"/>
    <property type="match status" value="2"/>
</dbReference>
<sequence>MLCLSRAWRLLIDLRLLRLLSCIFLVFEYQAAECKKDLKSACSTCRQITDNFNKGFERTANQNFGGGNTAWEERKLSKYETSEIRLMEIIEGLCDSSSFECNQMLEEHEEHFESWWFKRKNPDLHKWFCIETIEVCCPKGTFGPDCNACFGGSERPCHGNGQCDGEGTRGGNGKCNCDSGYKGEFCLDCSDGYFNEERNNTFSLCTECHASCKTCNGPNHQDCDECKDGWEEDDNEACVDVNECTKDPSVCKEDEHCLNSEGSFSCKACDKVCTGCSGPGPENCKACASGYQDIEGKCSDVDECSQHEPVCTKEHQECINTQGSFLCICAYGYEEENEECVQKPLLGECKTTTEETTETTEHVEL</sequence>
<comment type="similarity">
    <text evidence="2">Belongs to the CRELD family.</text>
</comment>
<keyword evidence="5" id="KW-0677">Repeat</keyword>
<dbReference type="SMART" id="SM00181">
    <property type="entry name" value="EGF"/>
    <property type="match status" value="3"/>
</dbReference>
<feature type="signal peptide" evidence="11">
    <location>
        <begin position="1"/>
        <end position="34"/>
    </location>
</feature>
<dbReference type="PROSITE" id="PS01186">
    <property type="entry name" value="EGF_2"/>
    <property type="match status" value="1"/>
</dbReference>
<keyword evidence="14" id="KW-1185">Reference proteome</keyword>
<dbReference type="InterPro" id="IPR009030">
    <property type="entry name" value="Growth_fac_rcpt_cys_sf"/>
</dbReference>
<keyword evidence="6" id="KW-0256">Endoplasmic reticulum</keyword>
<dbReference type="Proteomes" id="UP000694523">
    <property type="component" value="Unplaced"/>
</dbReference>
<evidence type="ECO:0000256" key="7">
    <source>
        <dbReference type="ARBA" id="ARBA00022837"/>
    </source>
</evidence>
<dbReference type="GO" id="GO:0005509">
    <property type="term" value="F:calcium ion binding"/>
    <property type="evidence" value="ECO:0007669"/>
    <property type="project" value="InterPro"/>
</dbReference>
<keyword evidence="8 10" id="KW-1015">Disulfide bond</keyword>
<dbReference type="SMART" id="SM00179">
    <property type="entry name" value="EGF_CA"/>
    <property type="match status" value="2"/>
</dbReference>
<feature type="chain" id="PRO_5034607832" evidence="11">
    <location>
        <begin position="35"/>
        <end position="365"/>
    </location>
</feature>
<evidence type="ECO:0000256" key="11">
    <source>
        <dbReference type="SAM" id="SignalP"/>
    </source>
</evidence>
<dbReference type="PROSITE" id="PS00010">
    <property type="entry name" value="ASX_HYDROXYL"/>
    <property type="match status" value="1"/>
</dbReference>